<feature type="repeat" description="ANK" evidence="3">
    <location>
        <begin position="653"/>
        <end position="685"/>
    </location>
</feature>
<dbReference type="SUPFAM" id="SSF48403">
    <property type="entry name" value="Ankyrin repeat"/>
    <property type="match status" value="1"/>
</dbReference>
<dbReference type="eggNOG" id="KOG4177">
    <property type="taxonomic scope" value="Eukaryota"/>
</dbReference>
<feature type="domain" description="GPI inositol-deacylase winged helix" evidence="5">
    <location>
        <begin position="367"/>
        <end position="443"/>
    </location>
</feature>
<name>C9SZ06_VERA1</name>
<feature type="compositionally biased region" description="Basic and acidic residues" evidence="4">
    <location>
        <begin position="44"/>
        <end position="76"/>
    </location>
</feature>
<dbReference type="GeneID" id="9533591"/>
<dbReference type="Pfam" id="PF22939">
    <property type="entry name" value="WHD_GPIID"/>
    <property type="match status" value="1"/>
</dbReference>
<dbReference type="InterPro" id="IPR002110">
    <property type="entry name" value="Ankyrin_rpt"/>
</dbReference>
<evidence type="ECO:0000256" key="2">
    <source>
        <dbReference type="ARBA" id="ARBA00023043"/>
    </source>
</evidence>
<evidence type="ECO:0000256" key="3">
    <source>
        <dbReference type="PROSITE-ProRule" id="PRU00023"/>
    </source>
</evidence>
<feature type="compositionally biased region" description="Polar residues" evidence="4">
    <location>
        <begin position="79"/>
        <end position="90"/>
    </location>
</feature>
<dbReference type="PANTHER" id="PTHR24198:SF165">
    <property type="entry name" value="ANKYRIN REPEAT-CONTAINING PROTEIN-RELATED"/>
    <property type="match status" value="1"/>
</dbReference>
<dbReference type="Pfam" id="PF13857">
    <property type="entry name" value="Ank_5"/>
    <property type="match status" value="1"/>
</dbReference>
<feature type="repeat" description="ANK" evidence="3">
    <location>
        <begin position="589"/>
        <end position="621"/>
    </location>
</feature>
<dbReference type="InterPro" id="IPR036770">
    <property type="entry name" value="Ankyrin_rpt-contain_sf"/>
</dbReference>
<dbReference type="OrthoDB" id="5233699at2759"/>
<feature type="region of interest" description="Disordered" evidence="4">
    <location>
        <begin position="44"/>
        <end position="98"/>
    </location>
</feature>
<dbReference type="Gene3D" id="1.25.40.20">
    <property type="entry name" value="Ankyrin repeat-containing domain"/>
    <property type="match status" value="1"/>
</dbReference>
<protein>
    <submittedName>
        <fullName evidence="6">Ankyrin repeat protein</fullName>
    </submittedName>
</protein>
<evidence type="ECO:0000313" key="6">
    <source>
        <dbReference type="EMBL" id="EEY24021.1"/>
    </source>
</evidence>
<evidence type="ECO:0000313" key="7">
    <source>
        <dbReference type="Proteomes" id="UP000008698"/>
    </source>
</evidence>
<keyword evidence="2 3" id="KW-0040">ANK repeat</keyword>
<dbReference type="InterPro" id="IPR054471">
    <property type="entry name" value="GPIID_WHD"/>
</dbReference>
<keyword evidence="7" id="KW-1185">Reference proteome</keyword>
<evidence type="ECO:0000256" key="1">
    <source>
        <dbReference type="ARBA" id="ARBA00022737"/>
    </source>
</evidence>
<proteinExistence type="predicted"/>
<dbReference type="AlphaFoldDB" id="C9SZ06"/>
<dbReference type="PANTHER" id="PTHR24198">
    <property type="entry name" value="ANKYRIN REPEAT AND PROTEIN KINASE DOMAIN-CONTAINING PROTEIN"/>
    <property type="match status" value="1"/>
</dbReference>
<dbReference type="KEGG" id="val:VDBG_10131"/>
<reference evidence="7" key="1">
    <citation type="journal article" date="2011" name="PLoS Pathog.">
        <title>Comparative genomics yields insights into niche adaptation of plant vascular wilt pathogens.</title>
        <authorList>
            <person name="Klosterman S.J."/>
            <person name="Subbarao K.V."/>
            <person name="Kang S."/>
            <person name="Veronese P."/>
            <person name="Gold S.E."/>
            <person name="Thomma B.P.H.J."/>
            <person name="Chen Z."/>
            <person name="Henrissat B."/>
            <person name="Lee Y.-H."/>
            <person name="Park J."/>
            <person name="Garcia-Pedrajas M.D."/>
            <person name="Barbara D.J."/>
            <person name="Anchieta A."/>
            <person name="de Jonge R."/>
            <person name="Santhanam P."/>
            <person name="Maruthachalam K."/>
            <person name="Atallah Z."/>
            <person name="Amyotte S.G."/>
            <person name="Paz Z."/>
            <person name="Inderbitzin P."/>
            <person name="Hayes R.J."/>
            <person name="Heiman D.I."/>
            <person name="Young S."/>
            <person name="Zeng Q."/>
            <person name="Engels R."/>
            <person name="Galagan J."/>
            <person name="Cuomo C.A."/>
            <person name="Dobinson K.F."/>
            <person name="Ma L.-J."/>
        </authorList>
    </citation>
    <scope>NUCLEOTIDE SEQUENCE [LARGE SCALE GENOMIC DNA]</scope>
    <source>
        <strain evidence="7">VaMs.102 / ATCC MYA-4576 / FGSC 10136</strain>
    </source>
</reference>
<dbReference type="RefSeq" id="XP_002999672.1">
    <property type="nucleotide sequence ID" value="XM_002999626.1"/>
</dbReference>
<evidence type="ECO:0000256" key="4">
    <source>
        <dbReference type="SAM" id="MobiDB-lite"/>
    </source>
</evidence>
<dbReference type="EMBL" id="DS985232">
    <property type="protein sequence ID" value="EEY24021.1"/>
    <property type="molecule type" value="Genomic_DNA"/>
</dbReference>
<dbReference type="Proteomes" id="UP000008698">
    <property type="component" value="Unassembled WGS sequence"/>
</dbReference>
<evidence type="ECO:0000259" key="5">
    <source>
        <dbReference type="Pfam" id="PF22939"/>
    </source>
</evidence>
<dbReference type="PROSITE" id="PS50297">
    <property type="entry name" value="ANK_REP_REGION"/>
    <property type="match status" value="2"/>
</dbReference>
<dbReference type="PROSITE" id="PS50088">
    <property type="entry name" value="ANK_REPEAT"/>
    <property type="match status" value="2"/>
</dbReference>
<dbReference type="SMART" id="SM00248">
    <property type="entry name" value="ANK"/>
    <property type="match status" value="4"/>
</dbReference>
<organism evidence="7">
    <name type="scientific">Verticillium alfalfae (strain VaMs.102 / ATCC MYA-4576 / FGSC 10136)</name>
    <name type="common">Verticillium wilt of alfalfa</name>
    <name type="synonym">Verticillium albo-atrum</name>
    <dbReference type="NCBI Taxonomy" id="526221"/>
    <lineage>
        <taxon>Eukaryota</taxon>
        <taxon>Fungi</taxon>
        <taxon>Dikarya</taxon>
        <taxon>Ascomycota</taxon>
        <taxon>Pezizomycotina</taxon>
        <taxon>Sordariomycetes</taxon>
        <taxon>Hypocreomycetidae</taxon>
        <taxon>Glomerellales</taxon>
        <taxon>Plectosphaerellaceae</taxon>
        <taxon>Verticillium</taxon>
    </lineage>
</organism>
<keyword evidence="1" id="KW-0677">Repeat</keyword>
<sequence>MVPSLQIDQIVQIWALGSIRLIFRLVWPVLKEIKTCVHLAEQQRRRETWQREPKQREAQKQEAELRKSTAREESKRSAKTQSTTTSQNEGGQHRHYKTPSSCQHMRWWNRKFHQRAFLQYEGEESTSLQHCIMSAVSCCAPQQAGRLVRAAACRPSSNLPHFFGAFIDTLARSSQYSQLILKCLTPFGIIGVVVVAGQIISTVANFGLDWKHAPADTKSLLVAVGALKTVLSETNMNMLLNDDFKDVFHGRHSTLLSQLGDTVPVTDTSMLVSACKKELEILLEDLQKRVQGHRIGWKRMKGAFLAKKTKEAVQNLHRQCQTLNTLMDMDALAIGVSRRPEILQSGRTLLEKCREEIRNEITEVSDGMNDLAKKVLSWITCAKRQLTTSEIQHALAIQEGDSELEEEGIPSVEDVVSVCVGLVETDEESSIIRLVHRTAQEYFQRIFPNVETDIAKVCLTYLSFDNFRNGFCLTGQDIRDQQLLDPFFEYVAQNWVLHARSASPDVHPLISTFLSSGSKVPSSCLLWAVKNQQELIAEWLLERRVDTNIRDADWETPLHHAVIHGWTRCVQLLLSYEATQLSNMTTDINNMTPIHYTVAKANEEIAQVFLDAGVSVDSLVKRRIWLATCQDGKLTYAPNSNLHCSQGGFNAPQGLTALHYAALTGSAQMTRYFLDHGANPNAVSECGETPLHLAVRQDIYDWKRPFGKRDR</sequence>
<dbReference type="HOGENOM" id="CLU_388410_0_0_1"/>
<accession>C9SZ06</accession>
<gene>
    <name evidence="6" type="ORF">VDBG_10131</name>
</gene>
<dbReference type="Pfam" id="PF12796">
    <property type="entry name" value="Ank_2"/>
    <property type="match status" value="1"/>
</dbReference>